<evidence type="ECO:0000256" key="7">
    <source>
        <dbReference type="SAM" id="SignalP"/>
    </source>
</evidence>
<dbReference type="PRINTS" id="PR01217">
    <property type="entry name" value="PRICHEXTENSN"/>
</dbReference>
<keyword evidence="3" id="KW-0249">Electron transport</keyword>
<evidence type="ECO:0000313" key="9">
    <source>
        <dbReference type="EMBL" id="CAK7345462.1"/>
    </source>
</evidence>
<evidence type="ECO:0000256" key="1">
    <source>
        <dbReference type="ARBA" id="ARBA00022448"/>
    </source>
</evidence>
<keyword evidence="4" id="KW-0186">Copper</keyword>
<dbReference type="Proteomes" id="UP001314170">
    <property type="component" value="Unassembled WGS sequence"/>
</dbReference>
<sequence length="271" mass="27211">MARGFNMAFLAAIAIAALIQSSAAQTTYTVGDTTGWTIPPSGATFYPSWAANKTFNVGDILVFNFMANAHDVAKVTKADYDACTSSSPISLTTTSPARITVSTSGEHYFLCNFAGHCSAGQKLMINVRAGSAPPSSSPAPQTSSPSPRPSTPTPKSSPAPQPTTPPPASGPSPVSTPPPTPAPASGPSPPPPAPASGSSPPSPPPASGTSGPSPLSPPGATPPTTGAPPPSSATSLGFAGLTAFFSIFIYLQDSESRQGKAEASLLGMFRE</sequence>
<dbReference type="InterPro" id="IPR003245">
    <property type="entry name" value="Phytocyanin_dom"/>
</dbReference>
<evidence type="ECO:0000256" key="3">
    <source>
        <dbReference type="ARBA" id="ARBA00022982"/>
    </source>
</evidence>
<evidence type="ECO:0000259" key="8">
    <source>
        <dbReference type="PROSITE" id="PS51485"/>
    </source>
</evidence>
<feature type="chain" id="PRO_5043886506" description="Phytocyanin domain-containing protein" evidence="7">
    <location>
        <begin position="25"/>
        <end position="271"/>
    </location>
</feature>
<evidence type="ECO:0000256" key="2">
    <source>
        <dbReference type="ARBA" id="ARBA00022723"/>
    </source>
</evidence>
<accession>A0AAV1S5B2</accession>
<dbReference type="Pfam" id="PF02298">
    <property type="entry name" value="Cu_bind_like"/>
    <property type="match status" value="1"/>
</dbReference>
<dbReference type="PROSITE" id="PS51485">
    <property type="entry name" value="PHYTOCYANIN"/>
    <property type="match status" value="1"/>
</dbReference>
<dbReference type="GO" id="GO:0009055">
    <property type="term" value="F:electron transfer activity"/>
    <property type="evidence" value="ECO:0007669"/>
    <property type="project" value="InterPro"/>
</dbReference>
<keyword evidence="1" id="KW-0813">Transport</keyword>
<dbReference type="FunFam" id="2.60.40.420:FF:000003">
    <property type="entry name" value="Blue copper"/>
    <property type="match status" value="1"/>
</dbReference>
<feature type="compositionally biased region" description="Low complexity" evidence="6">
    <location>
        <begin position="129"/>
        <end position="145"/>
    </location>
</feature>
<dbReference type="GO" id="GO:0005886">
    <property type="term" value="C:plasma membrane"/>
    <property type="evidence" value="ECO:0007669"/>
    <property type="project" value="TreeGrafter"/>
</dbReference>
<feature type="region of interest" description="Disordered" evidence="6">
    <location>
        <begin position="128"/>
        <end position="236"/>
    </location>
</feature>
<comment type="caution">
    <text evidence="9">The sequence shown here is derived from an EMBL/GenBank/DDBJ whole genome shotgun (WGS) entry which is preliminary data.</text>
</comment>
<dbReference type="CDD" id="cd13920">
    <property type="entry name" value="Stellacyanin"/>
    <property type="match status" value="1"/>
</dbReference>
<gene>
    <name evidence="9" type="ORF">DCAF_LOCUS18247</name>
</gene>
<dbReference type="EMBL" id="CAWUPB010001168">
    <property type="protein sequence ID" value="CAK7345462.1"/>
    <property type="molecule type" value="Genomic_DNA"/>
</dbReference>
<keyword evidence="2" id="KW-0479">Metal-binding</keyword>
<evidence type="ECO:0000256" key="4">
    <source>
        <dbReference type="ARBA" id="ARBA00023008"/>
    </source>
</evidence>
<keyword evidence="5" id="KW-0325">Glycoprotein</keyword>
<keyword evidence="10" id="KW-1185">Reference proteome</keyword>
<evidence type="ECO:0000313" key="10">
    <source>
        <dbReference type="Proteomes" id="UP001314170"/>
    </source>
</evidence>
<proteinExistence type="predicted"/>
<dbReference type="SUPFAM" id="SSF49503">
    <property type="entry name" value="Cupredoxins"/>
    <property type="match status" value="1"/>
</dbReference>
<dbReference type="AlphaFoldDB" id="A0AAV1S5B2"/>
<feature type="compositionally biased region" description="Pro residues" evidence="6">
    <location>
        <begin position="214"/>
        <end position="231"/>
    </location>
</feature>
<name>A0AAV1S5B2_9ROSI</name>
<keyword evidence="7" id="KW-0732">Signal</keyword>
<dbReference type="GO" id="GO:0046872">
    <property type="term" value="F:metal ion binding"/>
    <property type="evidence" value="ECO:0007669"/>
    <property type="project" value="UniProtKB-KW"/>
</dbReference>
<feature type="compositionally biased region" description="Pro residues" evidence="6">
    <location>
        <begin position="146"/>
        <end position="206"/>
    </location>
</feature>
<feature type="domain" description="Phytocyanin" evidence="8">
    <location>
        <begin position="26"/>
        <end position="129"/>
    </location>
</feature>
<dbReference type="PANTHER" id="PTHR33021">
    <property type="entry name" value="BLUE COPPER PROTEIN"/>
    <property type="match status" value="1"/>
</dbReference>
<organism evidence="9 10">
    <name type="scientific">Dovyalis caffra</name>
    <dbReference type="NCBI Taxonomy" id="77055"/>
    <lineage>
        <taxon>Eukaryota</taxon>
        <taxon>Viridiplantae</taxon>
        <taxon>Streptophyta</taxon>
        <taxon>Embryophyta</taxon>
        <taxon>Tracheophyta</taxon>
        <taxon>Spermatophyta</taxon>
        <taxon>Magnoliopsida</taxon>
        <taxon>eudicotyledons</taxon>
        <taxon>Gunneridae</taxon>
        <taxon>Pentapetalae</taxon>
        <taxon>rosids</taxon>
        <taxon>fabids</taxon>
        <taxon>Malpighiales</taxon>
        <taxon>Salicaceae</taxon>
        <taxon>Flacourtieae</taxon>
        <taxon>Dovyalis</taxon>
    </lineage>
</organism>
<reference evidence="9 10" key="1">
    <citation type="submission" date="2024-01" db="EMBL/GenBank/DDBJ databases">
        <authorList>
            <person name="Waweru B."/>
        </authorList>
    </citation>
    <scope>NUCLEOTIDE SEQUENCE [LARGE SCALE GENOMIC DNA]</scope>
</reference>
<protein>
    <recommendedName>
        <fullName evidence="8">Phytocyanin domain-containing protein</fullName>
    </recommendedName>
</protein>
<dbReference type="PANTHER" id="PTHR33021:SF368">
    <property type="entry name" value="PHYTOCYANIN DOMAIN-CONTAINING PROTEIN"/>
    <property type="match status" value="1"/>
</dbReference>
<dbReference type="InterPro" id="IPR008972">
    <property type="entry name" value="Cupredoxin"/>
</dbReference>
<feature type="signal peptide" evidence="7">
    <location>
        <begin position="1"/>
        <end position="24"/>
    </location>
</feature>
<evidence type="ECO:0000256" key="5">
    <source>
        <dbReference type="ARBA" id="ARBA00023180"/>
    </source>
</evidence>
<dbReference type="Gene3D" id="2.60.40.420">
    <property type="entry name" value="Cupredoxins - blue copper proteins"/>
    <property type="match status" value="1"/>
</dbReference>
<evidence type="ECO:0000256" key="6">
    <source>
        <dbReference type="SAM" id="MobiDB-lite"/>
    </source>
</evidence>
<dbReference type="InterPro" id="IPR039391">
    <property type="entry name" value="Phytocyanin-like"/>
</dbReference>